<gene>
    <name evidence="1" type="ORF">LCGC14_1263140</name>
</gene>
<feature type="non-terminal residue" evidence="1">
    <location>
        <position position="97"/>
    </location>
</feature>
<reference evidence="1" key="1">
    <citation type="journal article" date="2015" name="Nature">
        <title>Complex archaea that bridge the gap between prokaryotes and eukaryotes.</title>
        <authorList>
            <person name="Spang A."/>
            <person name="Saw J.H."/>
            <person name="Jorgensen S.L."/>
            <person name="Zaremba-Niedzwiedzka K."/>
            <person name="Martijn J."/>
            <person name="Lind A.E."/>
            <person name="van Eijk R."/>
            <person name="Schleper C."/>
            <person name="Guy L."/>
            <person name="Ettema T.J."/>
        </authorList>
    </citation>
    <scope>NUCLEOTIDE SEQUENCE</scope>
</reference>
<sequence length="97" mass="11201">MELIKTEVGIFITMLNGKNFFLLKDKYEECENYFSADTKDVAMVLIEKQDGRVGFGATKLSEYPPKSYKTKIMKSSIESIETLDIDNEVYKLILKEM</sequence>
<dbReference type="AlphaFoldDB" id="A0A0F9L2E8"/>
<proteinExistence type="predicted"/>
<accession>A0A0F9L2E8</accession>
<comment type="caution">
    <text evidence="1">The sequence shown here is derived from an EMBL/GenBank/DDBJ whole genome shotgun (WGS) entry which is preliminary data.</text>
</comment>
<name>A0A0F9L2E8_9ZZZZ</name>
<organism evidence="1">
    <name type="scientific">marine sediment metagenome</name>
    <dbReference type="NCBI Taxonomy" id="412755"/>
    <lineage>
        <taxon>unclassified sequences</taxon>
        <taxon>metagenomes</taxon>
        <taxon>ecological metagenomes</taxon>
    </lineage>
</organism>
<protein>
    <submittedName>
        <fullName evidence="1">Uncharacterized protein</fullName>
    </submittedName>
</protein>
<dbReference type="EMBL" id="LAZR01007019">
    <property type="protein sequence ID" value="KKM87998.1"/>
    <property type="molecule type" value="Genomic_DNA"/>
</dbReference>
<evidence type="ECO:0000313" key="1">
    <source>
        <dbReference type="EMBL" id="KKM87998.1"/>
    </source>
</evidence>